<keyword evidence="6 9" id="KW-0057">Aromatic amino acid biosynthesis</keyword>
<evidence type="ECO:0000313" key="12">
    <source>
        <dbReference type="Proteomes" id="UP000525298"/>
    </source>
</evidence>
<dbReference type="EC" id="4.2.1.20" evidence="9"/>
<dbReference type="NCBIfam" id="TIGR00262">
    <property type="entry name" value="trpA"/>
    <property type="match status" value="1"/>
</dbReference>
<dbReference type="PANTHER" id="PTHR43406:SF1">
    <property type="entry name" value="TRYPTOPHAN SYNTHASE ALPHA CHAIN, CHLOROPLASTIC"/>
    <property type="match status" value="1"/>
</dbReference>
<comment type="pathway">
    <text evidence="2 9">Amino-acid biosynthesis; L-tryptophan biosynthesis; L-tryptophan from chorismate: step 5/5.</text>
</comment>
<evidence type="ECO:0000256" key="5">
    <source>
        <dbReference type="ARBA" id="ARBA00022822"/>
    </source>
</evidence>
<keyword evidence="5 9" id="KW-0822">Tryptophan biosynthesis</keyword>
<keyword evidence="4 9" id="KW-0028">Amino-acid biosynthesis</keyword>
<evidence type="ECO:0000256" key="2">
    <source>
        <dbReference type="ARBA" id="ARBA00004733"/>
    </source>
</evidence>
<dbReference type="EMBL" id="JACDUS010000002">
    <property type="protein sequence ID" value="MBA2880892.1"/>
    <property type="molecule type" value="Genomic_DNA"/>
</dbReference>
<dbReference type="RefSeq" id="WP_181550541.1">
    <property type="nucleotide sequence ID" value="NZ_JACDUS010000002.1"/>
</dbReference>
<dbReference type="FunFam" id="3.20.20.70:FF:000037">
    <property type="entry name" value="Tryptophan synthase alpha chain"/>
    <property type="match status" value="1"/>
</dbReference>
<protein>
    <recommendedName>
        <fullName evidence="9">Tryptophan synthase alpha chain</fullName>
        <ecNumber evidence="9">4.2.1.20</ecNumber>
    </recommendedName>
</protein>
<sequence length="265" mass="27768">MTRIEQSFARLTDKGEKALVGFVTAGDPDMETSLSIVSAMCENGMDILELGVPFSDPTADGPVIQRSSARALKAGMNLGRVLEMTRQIRQSSDVPIVLFSYYNPIMAYGIDAFYKDSVAAGADGVLVVDLPPEESDELTGAWAGGDFSLIRLVAPTTPEDRMQMIAGGASGFLYMVSMTGVTGSGGLDFTQIGEYVDKLKNSADVPVCVGFGISTPADVAAVSGIADGVVIGSAFERTIEENEGSADLPAIIGKQTAAYKEATRG</sequence>
<evidence type="ECO:0000256" key="1">
    <source>
        <dbReference type="ARBA" id="ARBA00003365"/>
    </source>
</evidence>
<dbReference type="HAMAP" id="MF_00131">
    <property type="entry name" value="Trp_synth_alpha"/>
    <property type="match status" value="1"/>
</dbReference>
<feature type="active site" description="Proton acceptor" evidence="9">
    <location>
        <position position="60"/>
    </location>
</feature>
<proteinExistence type="inferred from homology"/>
<dbReference type="InterPro" id="IPR011060">
    <property type="entry name" value="RibuloseP-bd_barrel"/>
</dbReference>
<dbReference type="GO" id="GO:0005829">
    <property type="term" value="C:cytosol"/>
    <property type="evidence" value="ECO:0007669"/>
    <property type="project" value="TreeGrafter"/>
</dbReference>
<comment type="similarity">
    <text evidence="9 10">Belongs to the TrpA family.</text>
</comment>
<name>A0A7W0HK62_9BACT</name>
<dbReference type="PANTHER" id="PTHR43406">
    <property type="entry name" value="TRYPTOPHAN SYNTHASE, ALPHA CHAIN"/>
    <property type="match status" value="1"/>
</dbReference>
<comment type="function">
    <text evidence="1 9">The alpha subunit is responsible for the aldol cleavage of indoleglycerol phosphate to indole and glyceraldehyde 3-phosphate.</text>
</comment>
<evidence type="ECO:0000256" key="3">
    <source>
        <dbReference type="ARBA" id="ARBA00011270"/>
    </source>
</evidence>
<evidence type="ECO:0000256" key="9">
    <source>
        <dbReference type="HAMAP-Rule" id="MF_00131"/>
    </source>
</evidence>
<dbReference type="AlphaFoldDB" id="A0A7W0HK62"/>
<comment type="catalytic activity">
    <reaction evidence="8 9">
        <text>(1S,2R)-1-C-(indol-3-yl)glycerol 3-phosphate + L-serine = D-glyceraldehyde 3-phosphate + L-tryptophan + H2O</text>
        <dbReference type="Rhea" id="RHEA:10532"/>
        <dbReference type="ChEBI" id="CHEBI:15377"/>
        <dbReference type="ChEBI" id="CHEBI:33384"/>
        <dbReference type="ChEBI" id="CHEBI:57912"/>
        <dbReference type="ChEBI" id="CHEBI:58866"/>
        <dbReference type="ChEBI" id="CHEBI:59776"/>
        <dbReference type="EC" id="4.2.1.20"/>
    </reaction>
</comment>
<dbReference type="Gene3D" id="3.20.20.70">
    <property type="entry name" value="Aldolase class I"/>
    <property type="match status" value="1"/>
</dbReference>
<evidence type="ECO:0000256" key="4">
    <source>
        <dbReference type="ARBA" id="ARBA00022605"/>
    </source>
</evidence>
<evidence type="ECO:0000256" key="7">
    <source>
        <dbReference type="ARBA" id="ARBA00023239"/>
    </source>
</evidence>
<dbReference type="InterPro" id="IPR013785">
    <property type="entry name" value="Aldolase_TIM"/>
</dbReference>
<evidence type="ECO:0000256" key="8">
    <source>
        <dbReference type="ARBA" id="ARBA00049047"/>
    </source>
</evidence>
<keyword evidence="12" id="KW-1185">Reference proteome</keyword>
<accession>A0A7W0HK62</accession>
<dbReference type="UniPathway" id="UPA00035">
    <property type="reaction ID" value="UER00044"/>
</dbReference>
<organism evidence="11 12">
    <name type="scientific">Desulfosalsimonas propionicica</name>
    <dbReference type="NCBI Taxonomy" id="332175"/>
    <lineage>
        <taxon>Bacteria</taxon>
        <taxon>Pseudomonadati</taxon>
        <taxon>Thermodesulfobacteriota</taxon>
        <taxon>Desulfobacteria</taxon>
        <taxon>Desulfobacterales</taxon>
        <taxon>Desulfosalsimonadaceae</taxon>
        <taxon>Desulfosalsimonas</taxon>
    </lineage>
</organism>
<evidence type="ECO:0000256" key="10">
    <source>
        <dbReference type="RuleBase" id="RU003662"/>
    </source>
</evidence>
<evidence type="ECO:0000313" key="11">
    <source>
        <dbReference type="EMBL" id="MBA2880892.1"/>
    </source>
</evidence>
<gene>
    <name evidence="9" type="primary">trpA</name>
    <name evidence="11" type="ORF">HNR65_001210</name>
</gene>
<evidence type="ECO:0000256" key="6">
    <source>
        <dbReference type="ARBA" id="ARBA00023141"/>
    </source>
</evidence>
<dbReference type="SUPFAM" id="SSF51366">
    <property type="entry name" value="Ribulose-phoshate binding barrel"/>
    <property type="match status" value="1"/>
</dbReference>
<dbReference type="Pfam" id="PF00290">
    <property type="entry name" value="Trp_syntA"/>
    <property type="match status" value="1"/>
</dbReference>
<dbReference type="GO" id="GO:0004834">
    <property type="term" value="F:tryptophan synthase activity"/>
    <property type="evidence" value="ECO:0007669"/>
    <property type="project" value="UniProtKB-UniRule"/>
</dbReference>
<reference evidence="11 12" key="1">
    <citation type="submission" date="2020-07" db="EMBL/GenBank/DDBJ databases">
        <title>Genomic Encyclopedia of Type Strains, Phase IV (KMG-IV): sequencing the most valuable type-strain genomes for metagenomic binning, comparative biology and taxonomic classification.</title>
        <authorList>
            <person name="Goeker M."/>
        </authorList>
    </citation>
    <scope>NUCLEOTIDE SEQUENCE [LARGE SCALE GENOMIC DNA]</scope>
    <source>
        <strain evidence="11 12">DSM 17721</strain>
    </source>
</reference>
<dbReference type="InterPro" id="IPR002028">
    <property type="entry name" value="Trp_synthase_suA"/>
</dbReference>
<keyword evidence="7 9" id="KW-0456">Lyase</keyword>
<comment type="caution">
    <text evidence="11">The sequence shown here is derived from an EMBL/GenBank/DDBJ whole genome shotgun (WGS) entry which is preliminary data.</text>
</comment>
<dbReference type="Proteomes" id="UP000525298">
    <property type="component" value="Unassembled WGS sequence"/>
</dbReference>
<comment type="subunit">
    <text evidence="3 9">Tetramer of two alpha and two beta chains.</text>
</comment>
<dbReference type="CDD" id="cd04724">
    <property type="entry name" value="Tryptophan_synthase_alpha"/>
    <property type="match status" value="1"/>
</dbReference>
<feature type="active site" description="Proton acceptor" evidence="9">
    <location>
        <position position="49"/>
    </location>
</feature>